<dbReference type="InterPro" id="IPR002104">
    <property type="entry name" value="Integrase_catalytic"/>
</dbReference>
<evidence type="ECO:0000256" key="1">
    <source>
        <dbReference type="ARBA" id="ARBA00004496"/>
    </source>
</evidence>
<evidence type="ECO:0000256" key="5">
    <source>
        <dbReference type="ARBA" id="ARBA00022908"/>
    </source>
</evidence>
<keyword evidence="4" id="KW-0159">Chromosome partition</keyword>
<dbReference type="SUPFAM" id="SSF56349">
    <property type="entry name" value="DNA breaking-rejoining enzymes"/>
    <property type="match status" value="1"/>
</dbReference>
<dbReference type="AlphaFoldDB" id="A0A096AY33"/>
<sequence length="292" mass="34035">MIEEFLNYLRFEKNRSALTAKSYGDDLRAFERYFQGLGNQITWESVDSDIIRSWMEDMMDRGNSATSICRRLSALRSLYRYSLSRGLVQVNPTLRIERPKMGKPLPQFLKESEMDELLDASTWDTSYQDALARTIIITFYETGMRLAELIGLDEVSVDFVNRQFKVLGKRNKQRLVPFGGELYQVLQEYLNQRNDQIVRKSSAFFLSKNGVRLNHNQVRYLVKKHLSLVCTLKKRTPHVLRHTFATTMLNHGAGLENVQKLLGHESLETTEIYTHTTFEQLKKVYEKAHPRA</sequence>
<dbReference type="GO" id="GO:0015074">
    <property type="term" value="P:DNA integration"/>
    <property type="evidence" value="ECO:0007669"/>
    <property type="project" value="UniProtKB-KW"/>
</dbReference>
<dbReference type="Gene3D" id="1.10.150.130">
    <property type="match status" value="1"/>
</dbReference>
<keyword evidence="2" id="KW-0963">Cytoplasm</keyword>
<evidence type="ECO:0000313" key="13">
    <source>
        <dbReference type="Proteomes" id="UP000029556"/>
    </source>
</evidence>
<dbReference type="InterPro" id="IPR004107">
    <property type="entry name" value="Integrase_SAM-like_N"/>
</dbReference>
<dbReference type="Proteomes" id="UP000029556">
    <property type="component" value="Unassembled WGS sequence"/>
</dbReference>
<feature type="domain" description="Tyr recombinase" evidence="10">
    <location>
        <begin position="104"/>
        <end position="286"/>
    </location>
</feature>
<evidence type="ECO:0000256" key="6">
    <source>
        <dbReference type="ARBA" id="ARBA00023125"/>
    </source>
</evidence>
<keyword evidence="8" id="KW-0131">Cell cycle</keyword>
<dbReference type="RefSeq" id="WP_036872327.1">
    <property type="nucleotide sequence ID" value="NZ_JRNN01000042.1"/>
</dbReference>
<dbReference type="PANTHER" id="PTHR30349:SF77">
    <property type="entry name" value="TYROSINE RECOMBINASE XERC"/>
    <property type="match status" value="1"/>
</dbReference>
<dbReference type="OrthoDB" id="9801717at2"/>
<evidence type="ECO:0000259" key="11">
    <source>
        <dbReference type="PROSITE" id="PS51900"/>
    </source>
</evidence>
<evidence type="ECO:0000256" key="9">
    <source>
        <dbReference type="PROSITE-ProRule" id="PRU01248"/>
    </source>
</evidence>
<gene>
    <name evidence="12" type="ORF">HMPREF2137_04745</name>
</gene>
<dbReference type="PROSITE" id="PS51900">
    <property type="entry name" value="CB"/>
    <property type="match status" value="1"/>
</dbReference>
<dbReference type="GO" id="GO:0051301">
    <property type="term" value="P:cell division"/>
    <property type="evidence" value="ECO:0007669"/>
    <property type="project" value="UniProtKB-KW"/>
</dbReference>
<feature type="domain" description="Core-binding (CB)" evidence="11">
    <location>
        <begin position="1"/>
        <end position="83"/>
    </location>
</feature>
<dbReference type="Pfam" id="PF02899">
    <property type="entry name" value="Phage_int_SAM_1"/>
    <property type="match status" value="1"/>
</dbReference>
<dbReference type="InterPro" id="IPR011010">
    <property type="entry name" value="DNA_brk_join_enz"/>
</dbReference>
<keyword evidence="7" id="KW-0233">DNA recombination</keyword>
<dbReference type="GO" id="GO:0005737">
    <property type="term" value="C:cytoplasm"/>
    <property type="evidence" value="ECO:0007669"/>
    <property type="project" value="UniProtKB-SubCell"/>
</dbReference>
<keyword evidence="3" id="KW-0132">Cell division</keyword>
<keyword evidence="6 9" id="KW-0238">DNA-binding</keyword>
<dbReference type="PROSITE" id="PS51898">
    <property type="entry name" value="TYR_RECOMBINASE"/>
    <property type="match status" value="1"/>
</dbReference>
<dbReference type="GO" id="GO:0003677">
    <property type="term" value="F:DNA binding"/>
    <property type="evidence" value="ECO:0007669"/>
    <property type="project" value="UniProtKB-UniRule"/>
</dbReference>
<dbReference type="Pfam" id="PF00589">
    <property type="entry name" value="Phage_integrase"/>
    <property type="match status" value="1"/>
</dbReference>
<keyword evidence="5" id="KW-0229">DNA integration</keyword>
<dbReference type="GO" id="GO:0007059">
    <property type="term" value="P:chromosome segregation"/>
    <property type="evidence" value="ECO:0007669"/>
    <property type="project" value="UniProtKB-KW"/>
</dbReference>
<dbReference type="Gene3D" id="1.10.443.10">
    <property type="entry name" value="Intergrase catalytic core"/>
    <property type="match status" value="1"/>
</dbReference>
<accession>A0A096AY33</accession>
<dbReference type="PANTHER" id="PTHR30349">
    <property type="entry name" value="PHAGE INTEGRASE-RELATED"/>
    <property type="match status" value="1"/>
</dbReference>
<evidence type="ECO:0000256" key="2">
    <source>
        <dbReference type="ARBA" id="ARBA00022490"/>
    </source>
</evidence>
<name>A0A096AY33_9BACT</name>
<evidence type="ECO:0000256" key="7">
    <source>
        <dbReference type="ARBA" id="ARBA00023172"/>
    </source>
</evidence>
<comment type="subcellular location">
    <subcellularLocation>
        <location evidence="1">Cytoplasm</location>
    </subcellularLocation>
</comment>
<dbReference type="InterPro" id="IPR010998">
    <property type="entry name" value="Integrase_recombinase_N"/>
</dbReference>
<dbReference type="InterPro" id="IPR044068">
    <property type="entry name" value="CB"/>
</dbReference>
<proteinExistence type="predicted"/>
<dbReference type="InterPro" id="IPR050090">
    <property type="entry name" value="Tyrosine_recombinase_XerCD"/>
</dbReference>
<reference evidence="12 13" key="1">
    <citation type="submission" date="2014-07" db="EMBL/GenBank/DDBJ databases">
        <authorList>
            <person name="McCorrison J."/>
            <person name="Sanka R."/>
            <person name="Torralba M."/>
            <person name="Gillis M."/>
            <person name="Haft D.H."/>
            <person name="Methe B."/>
            <person name="Sutton G."/>
            <person name="Nelson K.E."/>
        </authorList>
    </citation>
    <scope>NUCLEOTIDE SEQUENCE [LARGE SCALE GENOMIC DNA]</scope>
    <source>
        <strain evidence="12 13">DNF00853</strain>
    </source>
</reference>
<evidence type="ECO:0000256" key="4">
    <source>
        <dbReference type="ARBA" id="ARBA00022829"/>
    </source>
</evidence>
<protein>
    <submittedName>
        <fullName evidence="12">Recombinase</fullName>
    </submittedName>
</protein>
<evidence type="ECO:0000259" key="10">
    <source>
        <dbReference type="PROSITE" id="PS51898"/>
    </source>
</evidence>
<dbReference type="InterPro" id="IPR013762">
    <property type="entry name" value="Integrase-like_cat_sf"/>
</dbReference>
<evidence type="ECO:0000256" key="3">
    <source>
        <dbReference type="ARBA" id="ARBA00022618"/>
    </source>
</evidence>
<evidence type="ECO:0000256" key="8">
    <source>
        <dbReference type="ARBA" id="ARBA00023306"/>
    </source>
</evidence>
<organism evidence="12 13">
    <name type="scientific">Hoylesella buccalis DNF00853</name>
    <dbReference type="NCBI Taxonomy" id="1401074"/>
    <lineage>
        <taxon>Bacteria</taxon>
        <taxon>Pseudomonadati</taxon>
        <taxon>Bacteroidota</taxon>
        <taxon>Bacteroidia</taxon>
        <taxon>Bacteroidales</taxon>
        <taxon>Prevotellaceae</taxon>
        <taxon>Hoylesella</taxon>
    </lineage>
</organism>
<comment type="caution">
    <text evidence="12">The sequence shown here is derived from an EMBL/GenBank/DDBJ whole genome shotgun (WGS) entry which is preliminary data.</text>
</comment>
<dbReference type="EMBL" id="JRNN01000042">
    <property type="protein sequence ID" value="KGF35467.1"/>
    <property type="molecule type" value="Genomic_DNA"/>
</dbReference>
<evidence type="ECO:0000313" key="12">
    <source>
        <dbReference type="EMBL" id="KGF35467.1"/>
    </source>
</evidence>
<dbReference type="GO" id="GO:0006310">
    <property type="term" value="P:DNA recombination"/>
    <property type="evidence" value="ECO:0007669"/>
    <property type="project" value="UniProtKB-KW"/>
</dbReference>